<keyword evidence="3" id="KW-0677">Repeat</keyword>
<dbReference type="GO" id="GO:0006335">
    <property type="term" value="P:DNA replication-dependent chromatin assembly"/>
    <property type="evidence" value="ECO:0007669"/>
    <property type="project" value="TreeGrafter"/>
</dbReference>
<keyword evidence="4 6" id="KW-0802">TPR repeat</keyword>
<feature type="coiled-coil region" evidence="7">
    <location>
        <begin position="313"/>
        <end position="340"/>
    </location>
</feature>
<feature type="region of interest" description="Disordered" evidence="8">
    <location>
        <begin position="83"/>
        <end position="126"/>
    </location>
</feature>
<dbReference type="GO" id="GO:0034080">
    <property type="term" value="P:CENP-A containing chromatin assembly"/>
    <property type="evidence" value="ECO:0007669"/>
    <property type="project" value="TreeGrafter"/>
</dbReference>
<evidence type="ECO:0000256" key="1">
    <source>
        <dbReference type="ARBA" id="ARBA00004123"/>
    </source>
</evidence>
<comment type="similarity">
    <text evidence="2">Belongs to the NASP family.</text>
</comment>
<evidence type="ECO:0000256" key="8">
    <source>
        <dbReference type="SAM" id="MobiDB-lite"/>
    </source>
</evidence>
<feature type="region of interest" description="Disordered" evidence="8">
    <location>
        <begin position="273"/>
        <end position="306"/>
    </location>
</feature>
<protein>
    <recommendedName>
        <fullName evidence="9">Tetratricopeptide SHNi-TPR domain-containing protein</fullName>
    </recommendedName>
</protein>
<sequence>MSLEHNTSNTPIDTAVTKIQEAVDQAKRAFALKKYEQSVDHYATALELATEKYGEDALESADLYFAYGKALLENAISQSNVLGKEQPEDGTPEPDTKASGSGSGGPILSFSGDAEDLEDDDEEEEPTVDLFAEALKLKAEADHDEEDEEEEGAEPEDDFNAAWEVLDLARAIYDKGKDDSDEVKLKLADTYITLGDISLETEKFDQAILDYEVGLKLKHELLPTSSRQIAEAHYKLSMVLDLTSGRLSDAILHAEKALESVEARSVELRDGLAGQLKPESRGQAPAASPSGKGKGKSTGGKLVRDDLVQNMTKPQIEGELKELQELKEDLALKVEELKTSPEELGISAPTLAEKVLDQELNGGITSTAAAALPVNDLTSMVVKRKKKAPETTETTASGKRKADDGGAGSPSEKKAKLDDDA</sequence>
<dbReference type="GO" id="GO:0005654">
    <property type="term" value="C:nucleoplasm"/>
    <property type="evidence" value="ECO:0007669"/>
    <property type="project" value="TreeGrafter"/>
</dbReference>
<reference evidence="10 11" key="1">
    <citation type="journal article" date="2016" name="Mol. Biol. Evol.">
        <title>Comparative Genomics of Early-Diverging Mushroom-Forming Fungi Provides Insights into the Origins of Lignocellulose Decay Capabilities.</title>
        <authorList>
            <person name="Nagy L.G."/>
            <person name="Riley R."/>
            <person name="Tritt A."/>
            <person name="Adam C."/>
            <person name="Daum C."/>
            <person name="Floudas D."/>
            <person name="Sun H."/>
            <person name="Yadav J.S."/>
            <person name="Pangilinan J."/>
            <person name="Larsson K.H."/>
            <person name="Matsuura K."/>
            <person name="Barry K."/>
            <person name="Labutti K."/>
            <person name="Kuo R."/>
            <person name="Ohm R.A."/>
            <person name="Bhattacharya S.S."/>
            <person name="Shirouzu T."/>
            <person name="Yoshinaga Y."/>
            <person name="Martin F.M."/>
            <person name="Grigoriev I.V."/>
            <person name="Hibbett D.S."/>
        </authorList>
    </citation>
    <scope>NUCLEOTIDE SEQUENCE [LARGE SCALE GENOMIC DNA]</scope>
    <source>
        <strain evidence="10 11">CBS 109695</strain>
    </source>
</reference>
<dbReference type="AlphaFoldDB" id="A0A166JP58"/>
<gene>
    <name evidence="10" type="ORF">FIBSPDRAFT_523834</name>
</gene>
<dbReference type="OrthoDB" id="5587616at2759"/>
<keyword evidence="5" id="KW-0539">Nucleus</keyword>
<dbReference type="PANTHER" id="PTHR15081">
    <property type="entry name" value="NUCLEAR AUTOANTIGENIC SPERM PROTEIN NASP -RELATED"/>
    <property type="match status" value="1"/>
</dbReference>
<evidence type="ECO:0000313" key="10">
    <source>
        <dbReference type="EMBL" id="KZP21068.1"/>
    </source>
</evidence>
<dbReference type="InterPro" id="IPR011990">
    <property type="entry name" value="TPR-like_helical_dom_sf"/>
</dbReference>
<dbReference type="InterPro" id="IPR019734">
    <property type="entry name" value="TPR_rpt"/>
</dbReference>
<evidence type="ECO:0000256" key="7">
    <source>
        <dbReference type="SAM" id="Coils"/>
    </source>
</evidence>
<dbReference type="InterPro" id="IPR051730">
    <property type="entry name" value="NASP-like"/>
</dbReference>
<dbReference type="Proteomes" id="UP000076532">
    <property type="component" value="Unassembled WGS sequence"/>
</dbReference>
<dbReference type="PROSITE" id="PS50005">
    <property type="entry name" value="TPR"/>
    <property type="match status" value="1"/>
</dbReference>
<dbReference type="STRING" id="436010.A0A166JP58"/>
<proteinExistence type="inferred from homology"/>
<dbReference type="SUPFAM" id="SSF48452">
    <property type="entry name" value="TPR-like"/>
    <property type="match status" value="1"/>
</dbReference>
<evidence type="ECO:0000256" key="3">
    <source>
        <dbReference type="ARBA" id="ARBA00022737"/>
    </source>
</evidence>
<feature type="compositionally biased region" description="Basic and acidic residues" evidence="8">
    <location>
        <begin position="411"/>
        <end position="421"/>
    </location>
</feature>
<feature type="region of interest" description="Disordered" evidence="8">
    <location>
        <begin position="374"/>
        <end position="421"/>
    </location>
</feature>
<keyword evidence="11" id="KW-1185">Reference proteome</keyword>
<dbReference type="Pfam" id="PF10516">
    <property type="entry name" value="SHNi-TPR"/>
    <property type="match status" value="1"/>
</dbReference>
<feature type="repeat" description="TPR" evidence="6">
    <location>
        <begin position="188"/>
        <end position="221"/>
    </location>
</feature>
<evidence type="ECO:0000256" key="2">
    <source>
        <dbReference type="ARBA" id="ARBA00008402"/>
    </source>
</evidence>
<dbReference type="InterPro" id="IPR019544">
    <property type="entry name" value="Tetratricopeptide_SHNi-TPR_dom"/>
</dbReference>
<name>A0A166JP58_9AGAM</name>
<accession>A0A166JP58</accession>
<comment type="subcellular location">
    <subcellularLocation>
        <location evidence="1">Nucleus</location>
    </subcellularLocation>
</comment>
<keyword evidence="7" id="KW-0175">Coiled coil</keyword>
<dbReference type="Gene3D" id="1.25.40.10">
    <property type="entry name" value="Tetratricopeptide repeat domain"/>
    <property type="match status" value="1"/>
</dbReference>
<evidence type="ECO:0000256" key="5">
    <source>
        <dbReference type="ARBA" id="ARBA00023242"/>
    </source>
</evidence>
<evidence type="ECO:0000256" key="6">
    <source>
        <dbReference type="PROSITE-ProRule" id="PRU00339"/>
    </source>
</evidence>
<organism evidence="10 11">
    <name type="scientific">Athelia psychrophila</name>
    <dbReference type="NCBI Taxonomy" id="1759441"/>
    <lineage>
        <taxon>Eukaryota</taxon>
        <taxon>Fungi</taxon>
        <taxon>Dikarya</taxon>
        <taxon>Basidiomycota</taxon>
        <taxon>Agaricomycotina</taxon>
        <taxon>Agaricomycetes</taxon>
        <taxon>Agaricomycetidae</taxon>
        <taxon>Atheliales</taxon>
        <taxon>Atheliaceae</taxon>
        <taxon>Athelia</taxon>
    </lineage>
</organism>
<dbReference type="EMBL" id="KV417550">
    <property type="protein sequence ID" value="KZP21068.1"/>
    <property type="molecule type" value="Genomic_DNA"/>
</dbReference>
<dbReference type="PANTHER" id="PTHR15081:SF1">
    <property type="entry name" value="NUCLEAR AUTOANTIGENIC SPERM PROTEIN"/>
    <property type="match status" value="1"/>
</dbReference>
<evidence type="ECO:0000259" key="9">
    <source>
        <dbReference type="Pfam" id="PF10516"/>
    </source>
</evidence>
<dbReference type="GO" id="GO:0042393">
    <property type="term" value="F:histone binding"/>
    <property type="evidence" value="ECO:0007669"/>
    <property type="project" value="TreeGrafter"/>
</dbReference>
<feature type="domain" description="Tetratricopeptide SHNi-TPR" evidence="9">
    <location>
        <begin position="188"/>
        <end position="224"/>
    </location>
</feature>
<evidence type="ECO:0000313" key="11">
    <source>
        <dbReference type="Proteomes" id="UP000076532"/>
    </source>
</evidence>
<evidence type="ECO:0000256" key="4">
    <source>
        <dbReference type="ARBA" id="ARBA00022803"/>
    </source>
</evidence>
<feature type="compositionally biased region" description="Acidic residues" evidence="8">
    <location>
        <begin position="113"/>
        <end position="126"/>
    </location>
</feature>